<evidence type="ECO:0000256" key="1">
    <source>
        <dbReference type="ARBA" id="ARBA00001926"/>
    </source>
</evidence>
<dbReference type="PANTHER" id="PTHR35008">
    <property type="entry name" value="BLL4482 PROTEIN-RELATED"/>
    <property type="match status" value="1"/>
</dbReference>
<dbReference type="AlphaFoldDB" id="A0A176YAV2"/>
<name>A0A176YAV2_9BRAD</name>
<dbReference type="RefSeq" id="WP_063707291.1">
    <property type="nucleotide sequence ID" value="NZ_LUUB01000104.1"/>
</dbReference>
<dbReference type="Gene3D" id="1.10.760.10">
    <property type="entry name" value="Cytochrome c-like domain"/>
    <property type="match status" value="1"/>
</dbReference>
<keyword evidence="4" id="KW-0679">Respiratory chain</keyword>
<dbReference type="GO" id="GO:0005506">
    <property type="term" value="F:iron ion binding"/>
    <property type="evidence" value="ECO:0007669"/>
    <property type="project" value="InterPro"/>
</dbReference>
<evidence type="ECO:0000256" key="5">
    <source>
        <dbReference type="ARBA" id="ARBA00022723"/>
    </source>
</evidence>
<evidence type="ECO:0000259" key="9">
    <source>
        <dbReference type="PROSITE" id="PS51007"/>
    </source>
</evidence>
<dbReference type="InterPro" id="IPR051459">
    <property type="entry name" value="Cytochrome_c-type_DH"/>
</dbReference>
<evidence type="ECO:0000256" key="8">
    <source>
        <dbReference type="PROSITE-ProRule" id="PRU00433"/>
    </source>
</evidence>
<keyword evidence="7 8" id="KW-0408">Iron</keyword>
<accession>A0A176YAV2</accession>
<evidence type="ECO:0000313" key="11">
    <source>
        <dbReference type="Proteomes" id="UP000076959"/>
    </source>
</evidence>
<feature type="domain" description="Cytochrome c" evidence="9">
    <location>
        <begin position="14"/>
        <end position="103"/>
    </location>
</feature>
<keyword evidence="3 8" id="KW-0349">Heme</keyword>
<dbReference type="GO" id="GO:0020037">
    <property type="term" value="F:heme binding"/>
    <property type="evidence" value="ECO:0007669"/>
    <property type="project" value="InterPro"/>
</dbReference>
<dbReference type="SUPFAM" id="SSF46626">
    <property type="entry name" value="Cytochrome c"/>
    <property type="match status" value="1"/>
</dbReference>
<comment type="cofactor">
    <cofactor evidence="1">
        <name>heme c</name>
        <dbReference type="ChEBI" id="CHEBI:61717"/>
    </cofactor>
</comment>
<evidence type="ECO:0000256" key="4">
    <source>
        <dbReference type="ARBA" id="ARBA00022660"/>
    </source>
</evidence>
<dbReference type="STRING" id="1505087.AYJ54_28660"/>
<evidence type="ECO:0000313" key="10">
    <source>
        <dbReference type="EMBL" id="OAF01470.1"/>
    </source>
</evidence>
<evidence type="ECO:0000256" key="7">
    <source>
        <dbReference type="ARBA" id="ARBA00023004"/>
    </source>
</evidence>
<keyword evidence="5 8" id="KW-0479">Metal-binding</keyword>
<keyword evidence="2" id="KW-0813">Transport</keyword>
<dbReference type="EMBL" id="LUUB01000104">
    <property type="protein sequence ID" value="OAF01470.1"/>
    <property type="molecule type" value="Genomic_DNA"/>
</dbReference>
<keyword evidence="6" id="KW-0249">Electron transport</keyword>
<dbReference type="OrthoDB" id="9811281at2"/>
<sequence length="109" mass="11524">MAWLVLWATPLLAGNAQHGEVLYQRYCSGCHGADGRGGGKGFMPHVGALTRKGYIDLIDDASLAMVIAEGGEAMGKSGFMPSWKATLSKDDIADVIAYVRTLPLSDGPQ</sequence>
<dbReference type="PROSITE" id="PS51007">
    <property type="entry name" value="CYTC"/>
    <property type="match status" value="1"/>
</dbReference>
<dbReference type="PRINTS" id="PR00605">
    <property type="entry name" value="CYTCHROMECIC"/>
</dbReference>
<gene>
    <name evidence="10" type="ORF">AYJ54_28660</name>
</gene>
<dbReference type="InterPro" id="IPR008168">
    <property type="entry name" value="Cyt_C_IC"/>
</dbReference>
<dbReference type="InterPro" id="IPR009056">
    <property type="entry name" value="Cyt_c-like_dom"/>
</dbReference>
<evidence type="ECO:0000256" key="6">
    <source>
        <dbReference type="ARBA" id="ARBA00022982"/>
    </source>
</evidence>
<proteinExistence type="predicted"/>
<dbReference type="PANTHER" id="PTHR35008:SF8">
    <property type="entry name" value="ALCOHOL DEHYDROGENASE CYTOCHROME C SUBUNIT"/>
    <property type="match status" value="1"/>
</dbReference>
<evidence type="ECO:0000256" key="2">
    <source>
        <dbReference type="ARBA" id="ARBA00022448"/>
    </source>
</evidence>
<comment type="caution">
    <text evidence="10">The sequence shown here is derived from an EMBL/GenBank/DDBJ whole genome shotgun (WGS) entry which is preliminary data.</text>
</comment>
<dbReference type="InterPro" id="IPR036909">
    <property type="entry name" value="Cyt_c-like_dom_sf"/>
</dbReference>
<dbReference type="Pfam" id="PF13442">
    <property type="entry name" value="Cytochrome_CBB3"/>
    <property type="match status" value="1"/>
</dbReference>
<keyword evidence="11" id="KW-1185">Reference proteome</keyword>
<evidence type="ECO:0000256" key="3">
    <source>
        <dbReference type="ARBA" id="ARBA00022617"/>
    </source>
</evidence>
<dbReference type="GO" id="GO:0009055">
    <property type="term" value="F:electron transfer activity"/>
    <property type="evidence" value="ECO:0007669"/>
    <property type="project" value="InterPro"/>
</dbReference>
<organism evidence="10 11">
    <name type="scientific">Bradyrhizobium centrolobii</name>
    <dbReference type="NCBI Taxonomy" id="1505087"/>
    <lineage>
        <taxon>Bacteria</taxon>
        <taxon>Pseudomonadati</taxon>
        <taxon>Pseudomonadota</taxon>
        <taxon>Alphaproteobacteria</taxon>
        <taxon>Hyphomicrobiales</taxon>
        <taxon>Nitrobacteraceae</taxon>
        <taxon>Bradyrhizobium</taxon>
    </lineage>
</organism>
<dbReference type="Proteomes" id="UP000076959">
    <property type="component" value="Unassembled WGS sequence"/>
</dbReference>
<reference evidence="10 11" key="1">
    <citation type="submission" date="2016-03" db="EMBL/GenBank/DDBJ databases">
        <title>Draft Genome Sequence of the Strain BR 10245 (Bradyrhizobium sp.) isolated from nodules of Centrolobium paraense.</title>
        <authorList>
            <person name="Simoes-Araujo J.L.Sr."/>
            <person name="Barauna A.C."/>
            <person name="Silva K."/>
            <person name="Zilli J.E."/>
        </authorList>
    </citation>
    <scope>NUCLEOTIDE SEQUENCE [LARGE SCALE GENOMIC DNA]</scope>
    <source>
        <strain evidence="10 11">BR 10245</strain>
    </source>
</reference>
<protein>
    <recommendedName>
        <fullName evidence="9">Cytochrome c domain-containing protein</fullName>
    </recommendedName>
</protein>